<dbReference type="SUPFAM" id="SSF46894">
    <property type="entry name" value="C-terminal effector domain of the bipartite response regulators"/>
    <property type="match status" value="1"/>
</dbReference>
<dbReference type="Proteomes" id="UP001596112">
    <property type="component" value="Unassembled WGS sequence"/>
</dbReference>
<dbReference type="Pfam" id="PF13191">
    <property type="entry name" value="AAA_16"/>
    <property type="match status" value="1"/>
</dbReference>
<dbReference type="EMBL" id="JBHSNZ010000026">
    <property type="protein sequence ID" value="MFC5811666.1"/>
    <property type="molecule type" value="Genomic_DNA"/>
</dbReference>
<dbReference type="SUPFAM" id="SSF48452">
    <property type="entry name" value="TPR-like"/>
    <property type="match status" value="1"/>
</dbReference>
<evidence type="ECO:0000313" key="5">
    <source>
        <dbReference type="EMBL" id="MFC5811666.1"/>
    </source>
</evidence>
<evidence type="ECO:0000256" key="1">
    <source>
        <dbReference type="ARBA" id="ARBA00022741"/>
    </source>
</evidence>
<keyword evidence="2" id="KW-0067">ATP-binding</keyword>
<gene>
    <name evidence="5" type="ORF">ACFQGO_29880</name>
</gene>
<dbReference type="PROSITE" id="PS50043">
    <property type="entry name" value="HTH_LUXR_2"/>
    <property type="match status" value="1"/>
</dbReference>
<dbReference type="InterPro" id="IPR041664">
    <property type="entry name" value="AAA_16"/>
</dbReference>
<dbReference type="InterPro" id="IPR011990">
    <property type="entry name" value="TPR-like_helical_dom_sf"/>
</dbReference>
<dbReference type="PRINTS" id="PR00038">
    <property type="entry name" value="HTHLUXR"/>
</dbReference>
<reference evidence="6" key="1">
    <citation type="journal article" date="2019" name="Int. J. Syst. Evol. Microbiol.">
        <title>The Global Catalogue of Microorganisms (GCM) 10K type strain sequencing project: providing services to taxonomists for standard genome sequencing and annotation.</title>
        <authorList>
            <consortium name="The Broad Institute Genomics Platform"/>
            <consortium name="The Broad Institute Genome Sequencing Center for Infectious Disease"/>
            <person name="Wu L."/>
            <person name="Ma J."/>
        </authorList>
    </citation>
    <scope>NUCLEOTIDE SEQUENCE [LARGE SCALE GENOMIC DNA]</scope>
    <source>
        <strain evidence="6">JCM 9918</strain>
    </source>
</reference>
<comment type="caution">
    <text evidence="5">The sequence shown here is derived from an EMBL/GenBank/DDBJ whole genome shotgun (WGS) entry which is preliminary data.</text>
</comment>
<keyword evidence="6" id="KW-1185">Reference proteome</keyword>
<keyword evidence="1" id="KW-0547">Nucleotide-binding</keyword>
<name>A0ABW1BES1_9ACTN</name>
<proteinExistence type="predicted"/>
<evidence type="ECO:0000313" key="6">
    <source>
        <dbReference type="Proteomes" id="UP001596112"/>
    </source>
</evidence>
<organism evidence="5 6">
    <name type="scientific">Streptomyces heilongjiangensis</name>
    <dbReference type="NCBI Taxonomy" id="945052"/>
    <lineage>
        <taxon>Bacteria</taxon>
        <taxon>Bacillati</taxon>
        <taxon>Actinomycetota</taxon>
        <taxon>Actinomycetes</taxon>
        <taxon>Kitasatosporales</taxon>
        <taxon>Streptomycetaceae</taxon>
        <taxon>Streptomyces</taxon>
    </lineage>
</organism>
<dbReference type="Gene3D" id="3.40.50.300">
    <property type="entry name" value="P-loop containing nucleotide triphosphate hydrolases"/>
    <property type="match status" value="1"/>
</dbReference>
<evidence type="ECO:0000256" key="2">
    <source>
        <dbReference type="ARBA" id="ARBA00022840"/>
    </source>
</evidence>
<dbReference type="PROSITE" id="PS00622">
    <property type="entry name" value="HTH_LUXR_1"/>
    <property type="match status" value="1"/>
</dbReference>
<dbReference type="PANTHER" id="PTHR16305:SF35">
    <property type="entry name" value="TRANSCRIPTIONAL ACTIVATOR DOMAIN"/>
    <property type="match status" value="1"/>
</dbReference>
<dbReference type="CDD" id="cd06170">
    <property type="entry name" value="LuxR_C_like"/>
    <property type="match status" value="1"/>
</dbReference>
<dbReference type="InterPro" id="IPR016032">
    <property type="entry name" value="Sig_transdc_resp-reg_C-effctor"/>
</dbReference>
<dbReference type="RefSeq" id="WP_272171496.1">
    <property type="nucleotide sequence ID" value="NZ_JAQOSL010000031.1"/>
</dbReference>
<evidence type="ECO:0000256" key="3">
    <source>
        <dbReference type="SAM" id="MobiDB-lite"/>
    </source>
</evidence>
<feature type="region of interest" description="Disordered" evidence="3">
    <location>
        <begin position="966"/>
        <end position="985"/>
    </location>
</feature>
<dbReference type="Pfam" id="PF00196">
    <property type="entry name" value="GerE"/>
    <property type="match status" value="1"/>
</dbReference>
<feature type="domain" description="HTH luxR-type" evidence="4">
    <location>
        <begin position="898"/>
        <end position="964"/>
    </location>
</feature>
<dbReference type="InterPro" id="IPR000792">
    <property type="entry name" value="Tscrpt_reg_LuxR_C"/>
</dbReference>
<dbReference type="InterPro" id="IPR036388">
    <property type="entry name" value="WH-like_DNA-bd_sf"/>
</dbReference>
<protein>
    <submittedName>
        <fullName evidence="5">AAA family ATPase</fullName>
    </submittedName>
</protein>
<dbReference type="PANTHER" id="PTHR16305">
    <property type="entry name" value="TESTICULAR SOLUBLE ADENYLYL CYCLASE"/>
    <property type="match status" value="1"/>
</dbReference>
<dbReference type="SMART" id="SM00421">
    <property type="entry name" value="HTH_LUXR"/>
    <property type="match status" value="1"/>
</dbReference>
<accession>A0ABW1BES1</accession>
<dbReference type="Gene3D" id="1.10.10.10">
    <property type="entry name" value="Winged helix-like DNA-binding domain superfamily/Winged helix DNA-binding domain"/>
    <property type="match status" value="1"/>
</dbReference>
<dbReference type="InterPro" id="IPR027417">
    <property type="entry name" value="P-loop_NTPase"/>
</dbReference>
<sequence length="985" mass="104388">MATRQLALRDRLTGRSAELALLIQEFAAARSGRRRAVLVRGPAGVGKSALLDAVIDAASQHNVTVLHAVCEGAGPHGVLRQLFRTRPRGHTGASEGAPVHLEELRALLEVAAAEECDGGGGVAGSAHPPPAGHMAVSLAVHRVCLRMMARRPLVLVVDDVHHCDSESWRALNFLLHRVRRGPLLLLVAGRDRPGGENVPDCLFRTTVRPGPLRETHVAQLVQDVLDGAPDDEFVRTCAQVSGGNPGLLLRILDALRRAEVRPTAAEAARIADIDPEALRESVAARMADLSAEARDVAAAVAVVGLERPEIIGPLIRVPPPRTRAAVEALRERALLAPDRLGFAHAAVRRAVAAEVPMPDSEGLLARAALLMSDARMPVRTVADHLILLSRPDRAWMADTLREAGAEALRQGEPRAAARYLRHLVDHAATVMPGADPAPVRGELAAALARFDPAGALTELRAALDSRPAPCDQAQVALQYGEIALAVGGTPDAADVLVTALDAVRAECPATARATELATLLESTLLLVGLGARAASSSARARIADIGDRPPAVDESGGGAHGGAHRALAARTWLAALAPHSAASATEPVRSVLADPEWTDAESCTVGLALLLADETDPAHAVWDRTLARSRERGDDWTHHQALSCKALGLLWTGALDEAIAAAQHAVHIAEQAPWRRTTVLPFGVLALTLSVCGHHERADAVMRREGLLEGRAADLADTSRGWSLPALYRAQSAWRRGAPAESLDLLLALGRELRAGGAGNPLYSPWWEYALPLLAVQGRAAEAGELLDEYTESSIRWGTPRALGHSLIARARTVPPETAVGLLTEAVQVLQAAPDPIHRSRGAYLLGRALLRTGDVRAARKQLEWAAASAERCGARDAAAAAGRLLAVAGGRVRRPAAGTSAGLLTRAERRTVELAARGLTNRQIAEALFVAVRTVETHLTHAYRKLGVGNRKELLRQSAWWRGEDDQDVQTADGPSPVLPGTPV</sequence>
<evidence type="ECO:0000259" key="4">
    <source>
        <dbReference type="PROSITE" id="PS50043"/>
    </source>
</evidence>
<dbReference type="SUPFAM" id="SSF52540">
    <property type="entry name" value="P-loop containing nucleoside triphosphate hydrolases"/>
    <property type="match status" value="1"/>
</dbReference>